<dbReference type="OrthoDB" id="2423195at2759"/>
<organism evidence="13 14">
    <name type="scientific">Patellaria atrata CBS 101060</name>
    <dbReference type="NCBI Taxonomy" id="1346257"/>
    <lineage>
        <taxon>Eukaryota</taxon>
        <taxon>Fungi</taxon>
        <taxon>Dikarya</taxon>
        <taxon>Ascomycota</taxon>
        <taxon>Pezizomycotina</taxon>
        <taxon>Dothideomycetes</taxon>
        <taxon>Dothideomycetes incertae sedis</taxon>
        <taxon>Patellariales</taxon>
        <taxon>Patellariaceae</taxon>
        <taxon>Patellaria</taxon>
    </lineage>
</organism>
<dbReference type="FunFam" id="3.40.50.300:FF:001660">
    <property type="entry name" value="NF-X1 finger and helicase protein, putative"/>
    <property type="match status" value="1"/>
</dbReference>
<dbReference type="Pfam" id="PF13086">
    <property type="entry name" value="AAA_11"/>
    <property type="match status" value="1"/>
</dbReference>
<evidence type="ECO:0008006" key="15">
    <source>
        <dbReference type="Google" id="ProtNLM"/>
    </source>
</evidence>
<dbReference type="SUPFAM" id="SSF90229">
    <property type="entry name" value="CCCH zinc finger"/>
    <property type="match status" value="2"/>
</dbReference>
<evidence type="ECO:0000256" key="9">
    <source>
        <dbReference type="PROSITE-ProRule" id="PRU00723"/>
    </source>
</evidence>
<keyword evidence="14" id="KW-1185">Reference proteome</keyword>
<feature type="domain" description="C3H1-type" evidence="11">
    <location>
        <begin position="77"/>
        <end position="105"/>
    </location>
</feature>
<keyword evidence="2" id="KW-0963">Cytoplasm</keyword>
<comment type="subcellular location">
    <subcellularLocation>
        <location evidence="1">Cytoplasm</location>
    </subcellularLocation>
</comment>
<evidence type="ECO:0000256" key="7">
    <source>
        <dbReference type="ARBA" id="ARBA00022833"/>
    </source>
</evidence>
<sequence>MFHAKLEFQTLSYVVQMSTPWTTTCRNLPCRDFQETGSCRFGERCKFSHDNGFFLSRRNPRNDKEPPPKSAGDSKMFRSNKPCRDFEKTGTCTFGEDCRFSHQFSRPRSSSPAFNIARHSELNPNPDNGPTNLPHIGPFNKLPYAVQSSSADRIFRQWRYSIPKDGQPSQPLGRALPRFFKDALILVNSETNIMQEVLQKLATEGGLRRIKELIDGLRAQHSDIAKLTYFTSTVFPFLQLLSDPKVISSIILEQQVGTICNLLYGLHGRSYIAMFTFICDILNFSNVPTSPWKDSTVDIDLALATSLSVHARVIDLNSAASLNSEIPPIVEVLETIFKERCGDGLDSVMRQATMDLMRAQKRLGIASKLPMEKSRKKITPDVIPISFKIDADPPGHLSPHGARHDNDFADITKIQILPTFDEIQSMRSEYLPKMDPSTLHLSGAVGLLDRHFRLLREDTVGQLRDAVKAELSSLKAASMDQRVASTHSQGARTFTYANATINTPSFDRRGLNFKVSFDEPSKVRNLEKSKREEWWEHGKRLTEDSLVCILSATSAIFCTVVRKQSRNTEKENRHDRFARNPTVTLEDIPESNQRIVHRAKSIKQAHGVAIGSPLDSSQPQILDPRMAITRTSRRTHAPYTDLQFSGVDLKLDSEYNQTEHVPLIDGPSNDRRPFQHDPAIEIDLMEESNTASVLLKLVNNKEHDVKKVTAWAAQRSSYRLSLVEFPGVLLPAFDATLRALQTMSTRDDLPFCELLAPMESGDGSLIKVPPPAYALRTGFHFNLSTLMHNERILRLNVREPFPVKELQDGSDLDDAQAKALVSALSCSFASIQGPPGTGKSYTGVAIVRALLANKRAADLGPLITVTYTNHALDQFLEHTVEANVTHQIIRIGAQSKSVCLKDSTLRAVTDKSELTKTEKAKRWTLLKQLEDDEKEIKGCLTSMTRLHHWETIKGFLALEYPHHHNQLFGTEEGGWTKVNYHLEDIVEDWLYDQTFRHVQTGDMSPPILTTSTTIQRGSIAAVRSIEVLKSANIFSMAPNERQTLYRCWIGEIRSVEQAKLMAALDSWKETKHAADQIKTELDLRVLQQADIIGATTTGLAKNLDLLRRVRAKVLIVEEAGEILEAHTLTALLPSIEHVILIGDHLQLRPAVQNYGLQRENPRGAQYSLDVSLFERLVAPLRTEDIRLPFSTLETQRRMHPSIADLIRKTLYNQLQDAPSVSRYPPVAGMRHRLFWLDHKHPEVGAAASESTHTTSHSNVWEIDMTAALVSHLIRQGAYKEGDIAVLTPYLGQLTKLRRQLASSFEIVLNDRDMDDLEKEGADDFEDTRVQVLTRTSLLRTLRVATIDNFQGEEAKVVIISLVRSNEEGKCGFLKTSNRINVLLSRAQHGMYIIGNAQTSIHVPMWRDVMDLLKAGDNIGLYFELECPRHPDTPIVVSTPEDFHRFSPEGGCDLMCSSRLLCGHRCISKCHSEHLHSSVYCLERCQKILPGCNHGCPNLCGDKCIQQCQVRIPDPERMLPCGHLAPNLTCWFAQDLSRVRCKETQTVTVPGCSHEVQILCYQDVTTDNFKCPMLCGAALPCGHTCKKNCHQCRMTDPNGRVTITHEECTQPCGRQYTTCSHGDQTPCHGEEPCVSCKAQCDVFCVHSKCSKVCSEPCAPCVADSCASGCSHSACTQPCSAPCDWVPCSFRCPVLLRCGHQCPSLCGEACPSTANCQVCGLQDIKDVVVDYIEMKTFAEMNLYENPCVFLNCGHIFARNTLDGQMDFHKYFNTTRDGRVLSVKENTEPFSMNELKTCPLCRGSLRNIGRYGRIVRRAMLDESTKKFIVWSNRAYVPLAESFQKAQKLLHNSVKDINEVIFFQAGDLHLGESRGATLRDIRKGCTLPRYKAILKVRSQISEYMKKVAIEEQPFKRVWYAVQWAKQRKNIQSDFEIDSSVLQTRGYLLASALLLRCDLTILADFLGLRHRVAHLGTTTVDLSAFKFDCDTLARLATESSHPLQQAEGLLFVAHCAALERLFSTQDVDSSDHLRQQGISFIEVVKEICESHPFETRLIHNELKEIENMLNDGTFHGVMTDNEWKTVLAAMATELTGTGHWYHCANGHPFTIGECGMPMERAQCPQCGATIGGQNHVSVEGVARAENLDELLRDMNLGR</sequence>
<dbReference type="SMART" id="SM00438">
    <property type="entry name" value="ZnF_NFX"/>
    <property type="match status" value="4"/>
</dbReference>
<keyword evidence="5 9" id="KW-0863">Zinc-finger</keyword>
<dbReference type="Pfam" id="PF13087">
    <property type="entry name" value="AAA_12"/>
    <property type="match status" value="1"/>
</dbReference>
<protein>
    <recommendedName>
        <fullName evidence="15">NFX1-type zinc finger-containing protein 1</fullName>
    </recommendedName>
</protein>
<feature type="zinc finger region" description="C3H1-type" evidence="9">
    <location>
        <begin position="29"/>
        <end position="52"/>
    </location>
</feature>
<dbReference type="InterPro" id="IPR041677">
    <property type="entry name" value="DNA2/NAM7_AAA_11"/>
</dbReference>
<evidence type="ECO:0000256" key="10">
    <source>
        <dbReference type="SAM" id="MobiDB-lite"/>
    </source>
</evidence>
<dbReference type="Gene3D" id="3.40.50.300">
    <property type="entry name" value="P-loop containing nucleotide triphosphate hydrolases"/>
    <property type="match status" value="3"/>
</dbReference>
<dbReference type="Gene3D" id="4.10.1000.10">
    <property type="entry name" value="Zinc finger, CCCH-type"/>
    <property type="match status" value="2"/>
</dbReference>
<dbReference type="InterPro" id="IPR036855">
    <property type="entry name" value="Znf_CCCH_sf"/>
</dbReference>
<dbReference type="PROSITE" id="PS51981">
    <property type="entry name" value="ZF_RZ"/>
    <property type="match status" value="1"/>
</dbReference>
<evidence type="ECO:0000256" key="6">
    <source>
        <dbReference type="ARBA" id="ARBA00022806"/>
    </source>
</evidence>
<dbReference type="Proteomes" id="UP000799429">
    <property type="component" value="Unassembled WGS sequence"/>
</dbReference>
<dbReference type="PANTHER" id="PTHR10887">
    <property type="entry name" value="DNA2/NAM7 HELICASE FAMILY"/>
    <property type="match status" value="1"/>
</dbReference>
<keyword evidence="3 9" id="KW-0479">Metal-binding</keyword>
<feature type="domain" description="C3H1-type" evidence="11">
    <location>
        <begin position="29"/>
        <end position="52"/>
    </location>
</feature>
<dbReference type="EMBL" id="MU006099">
    <property type="protein sequence ID" value="KAF2837549.1"/>
    <property type="molecule type" value="Genomic_DNA"/>
</dbReference>
<feature type="region of interest" description="Disordered" evidence="10">
    <location>
        <begin position="56"/>
        <end position="79"/>
    </location>
</feature>
<keyword evidence="8" id="KW-0391">Immunity</keyword>
<keyword evidence="7 9" id="KW-0862">Zinc</keyword>
<name>A0A9P4S7L9_9PEZI</name>
<dbReference type="Pfam" id="PF00642">
    <property type="entry name" value="zf-CCCH"/>
    <property type="match status" value="2"/>
</dbReference>
<feature type="domain" description="RZ-type" evidence="12">
    <location>
        <begin position="2073"/>
        <end position="2148"/>
    </location>
</feature>
<dbReference type="GO" id="GO:0031380">
    <property type="term" value="C:nuclear RNA-directed RNA polymerase complex"/>
    <property type="evidence" value="ECO:0007669"/>
    <property type="project" value="TreeGrafter"/>
</dbReference>
<dbReference type="Pfam" id="PF20173">
    <property type="entry name" value="ZnF_RZ-type"/>
    <property type="match status" value="1"/>
</dbReference>
<evidence type="ECO:0000256" key="8">
    <source>
        <dbReference type="ARBA" id="ARBA00022859"/>
    </source>
</evidence>
<dbReference type="InterPro" id="IPR047187">
    <property type="entry name" value="SF1_C_Upf1"/>
</dbReference>
<dbReference type="InterPro" id="IPR000967">
    <property type="entry name" value="Znf_NFX1"/>
</dbReference>
<dbReference type="CDD" id="cd17936">
    <property type="entry name" value="EEXXEc_NFX1"/>
    <property type="match status" value="1"/>
</dbReference>
<dbReference type="GO" id="GO:0008270">
    <property type="term" value="F:zinc ion binding"/>
    <property type="evidence" value="ECO:0007669"/>
    <property type="project" value="UniProtKB-KW"/>
</dbReference>
<dbReference type="InterPro" id="IPR000571">
    <property type="entry name" value="Znf_CCCH"/>
</dbReference>
<evidence type="ECO:0000256" key="2">
    <source>
        <dbReference type="ARBA" id="ARBA00022490"/>
    </source>
</evidence>
<gene>
    <name evidence="13" type="ORF">M501DRAFT_995498</name>
</gene>
<keyword evidence="4" id="KW-0677">Repeat</keyword>
<feature type="zinc finger region" description="C3H1-type" evidence="9">
    <location>
        <begin position="77"/>
        <end position="105"/>
    </location>
</feature>
<dbReference type="GO" id="GO:0031048">
    <property type="term" value="P:regulatory ncRNA-mediated heterochromatin formation"/>
    <property type="evidence" value="ECO:0007669"/>
    <property type="project" value="TreeGrafter"/>
</dbReference>
<keyword evidence="6" id="KW-0347">Helicase</keyword>
<evidence type="ECO:0000256" key="5">
    <source>
        <dbReference type="ARBA" id="ARBA00022771"/>
    </source>
</evidence>
<comment type="caution">
    <text evidence="13">The sequence shown here is derived from an EMBL/GenBank/DDBJ whole genome shotgun (WGS) entry which is preliminary data.</text>
</comment>
<keyword evidence="6" id="KW-0067">ATP-binding</keyword>
<dbReference type="GO" id="GO:0005737">
    <property type="term" value="C:cytoplasm"/>
    <property type="evidence" value="ECO:0007669"/>
    <property type="project" value="UniProtKB-SubCell"/>
</dbReference>
<dbReference type="SUPFAM" id="SSF52540">
    <property type="entry name" value="P-loop containing nucleoside triphosphate hydrolases"/>
    <property type="match status" value="1"/>
</dbReference>
<evidence type="ECO:0000256" key="4">
    <source>
        <dbReference type="ARBA" id="ARBA00022737"/>
    </source>
</evidence>
<evidence type="ECO:0000256" key="1">
    <source>
        <dbReference type="ARBA" id="ARBA00004496"/>
    </source>
</evidence>
<dbReference type="InterPro" id="IPR045055">
    <property type="entry name" value="DNA2/NAM7-like"/>
</dbReference>
<evidence type="ECO:0000259" key="12">
    <source>
        <dbReference type="PROSITE" id="PS51981"/>
    </source>
</evidence>
<evidence type="ECO:0000313" key="13">
    <source>
        <dbReference type="EMBL" id="KAF2837549.1"/>
    </source>
</evidence>
<proteinExistence type="predicted"/>
<dbReference type="GO" id="GO:0004386">
    <property type="term" value="F:helicase activity"/>
    <property type="evidence" value="ECO:0007669"/>
    <property type="project" value="InterPro"/>
</dbReference>
<dbReference type="PROSITE" id="PS50103">
    <property type="entry name" value="ZF_C3H1"/>
    <property type="match status" value="2"/>
</dbReference>
<dbReference type="GO" id="GO:0002376">
    <property type="term" value="P:immune system process"/>
    <property type="evidence" value="ECO:0007669"/>
    <property type="project" value="UniProtKB-KW"/>
</dbReference>
<reference evidence="13" key="1">
    <citation type="journal article" date="2020" name="Stud. Mycol.">
        <title>101 Dothideomycetes genomes: a test case for predicting lifestyles and emergence of pathogens.</title>
        <authorList>
            <person name="Haridas S."/>
            <person name="Albert R."/>
            <person name="Binder M."/>
            <person name="Bloem J."/>
            <person name="Labutti K."/>
            <person name="Salamov A."/>
            <person name="Andreopoulos B."/>
            <person name="Baker S."/>
            <person name="Barry K."/>
            <person name="Bills G."/>
            <person name="Bluhm B."/>
            <person name="Cannon C."/>
            <person name="Castanera R."/>
            <person name="Culley D."/>
            <person name="Daum C."/>
            <person name="Ezra D."/>
            <person name="Gonzalez J."/>
            <person name="Henrissat B."/>
            <person name="Kuo A."/>
            <person name="Liang C."/>
            <person name="Lipzen A."/>
            <person name="Lutzoni F."/>
            <person name="Magnuson J."/>
            <person name="Mondo S."/>
            <person name="Nolan M."/>
            <person name="Ohm R."/>
            <person name="Pangilinan J."/>
            <person name="Park H.-J."/>
            <person name="Ramirez L."/>
            <person name="Alfaro M."/>
            <person name="Sun H."/>
            <person name="Tritt A."/>
            <person name="Yoshinaga Y."/>
            <person name="Zwiers L.-H."/>
            <person name="Turgeon B."/>
            <person name="Goodwin S."/>
            <person name="Spatafora J."/>
            <person name="Crous P."/>
            <person name="Grigoriev I."/>
        </authorList>
    </citation>
    <scope>NUCLEOTIDE SEQUENCE</scope>
    <source>
        <strain evidence="13">CBS 101060</strain>
    </source>
</reference>
<evidence type="ECO:0000256" key="3">
    <source>
        <dbReference type="ARBA" id="ARBA00022723"/>
    </source>
</evidence>
<dbReference type="CDD" id="cd18808">
    <property type="entry name" value="SF1_C_Upf1"/>
    <property type="match status" value="1"/>
</dbReference>
<keyword evidence="6" id="KW-0378">Hydrolase</keyword>
<dbReference type="SMART" id="SM00356">
    <property type="entry name" value="ZnF_C3H1"/>
    <property type="match status" value="2"/>
</dbReference>
<evidence type="ECO:0000313" key="14">
    <source>
        <dbReference type="Proteomes" id="UP000799429"/>
    </source>
</evidence>
<evidence type="ECO:0000259" key="11">
    <source>
        <dbReference type="PROSITE" id="PS50103"/>
    </source>
</evidence>
<dbReference type="InterPro" id="IPR027417">
    <property type="entry name" value="P-loop_NTPase"/>
</dbReference>
<accession>A0A9P4S7L9</accession>
<dbReference type="InterPro" id="IPR046439">
    <property type="entry name" value="ZF_RZ_dom"/>
</dbReference>
<dbReference type="PANTHER" id="PTHR10887:SF445">
    <property type="entry name" value="NFX1-TYPE ZINC FINGER-CONTAINING PROTEIN 1"/>
    <property type="match status" value="1"/>
</dbReference>
<keyword evidence="6" id="KW-0547">Nucleotide-binding</keyword>
<dbReference type="InterPro" id="IPR041679">
    <property type="entry name" value="DNA2/NAM7-like_C"/>
</dbReference>